<feature type="chain" id="PRO_5037700429" description="glycerophosphodiester phosphodiesterase" evidence="7">
    <location>
        <begin position="20"/>
        <end position="350"/>
    </location>
</feature>
<dbReference type="AlphaFoldDB" id="A0A975D680"/>
<dbReference type="EMBL" id="CP059319">
    <property type="protein sequence ID" value="QTH23468.1"/>
    <property type="molecule type" value="Genomic_DNA"/>
</dbReference>
<dbReference type="Proteomes" id="UP000664914">
    <property type="component" value="Chromosome"/>
</dbReference>
<evidence type="ECO:0000256" key="3">
    <source>
        <dbReference type="ARBA" id="ARBA00022729"/>
    </source>
</evidence>
<dbReference type="PROSITE" id="PS51704">
    <property type="entry name" value="GP_PDE"/>
    <property type="match status" value="1"/>
</dbReference>
<dbReference type="GO" id="GO:0008889">
    <property type="term" value="F:glycerophosphodiester phosphodiesterase activity"/>
    <property type="evidence" value="ECO:0007669"/>
    <property type="project" value="UniProtKB-EC"/>
</dbReference>
<dbReference type="GO" id="GO:0006071">
    <property type="term" value="P:glycerol metabolic process"/>
    <property type="evidence" value="ECO:0007669"/>
    <property type="project" value="UniProtKB-KW"/>
</dbReference>
<evidence type="ECO:0000256" key="5">
    <source>
        <dbReference type="ARBA" id="ARBA00022801"/>
    </source>
</evidence>
<dbReference type="PANTHER" id="PTHR43620">
    <property type="entry name" value="GLYCEROPHOSPHORYL DIESTER PHOSPHODIESTERASE"/>
    <property type="match status" value="1"/>
</dbReference>
<keyword evidence="3 7" id="KW-0732">Signal</keyword>
<reference evidence="9" key="1">
    <citation type="submission" date="2020-07" db="EMBL/GenBank/DDBJ databases">
        <authorList>
            <person name="Camacho E."/>
        </authorList>
    </citation>
    <scope>NUCLEOTIDE SEQUENCE</scope>
    <source>
        <strain evidence="9">MPO218</strain>
    </source>
</reference>
<evidence type="ECO:0000256" key="7">
    <source>
        <dbReference type="SAM" id="SignalP"/>
    </source>
</evidence>
<accession>A0A975D680</accession>
<comment type="similarity">
    <text evidence="1">Belongs to the glycerophosphoryl diester phosphodiesterase family.</text>
</comment>
<evidence type="ECO:0000256" key="6">
    <source>
        <dbReference type="ARBA" id="ARBA00047512"/>
    </source>
</evidence>
<feature type="domain" description="GP-PDE" evidence="8">
    <location>
        <begin position="21"/>
        <end position="341"/>
    </location>
</feature>
<dbReference type="PANTHER" id="PTHR43620:SF7">
    <property type="entry name" value="GLYCEROPHOSPHODIESTER PHOSPHODIESTERASE GDPD5-RELATED"/>
    <property type="match status" value="1"/>
</dbReference>
<protein>
    <recommendedName>
        <fullName evidence="2">glycerophosphodiester phosphodiesterase</fullName>
        <ecNumber evidence="2">3.1.4.46</ecNumber>
    </recommendedName>
</protein>
<dbReference type="GO" id="GO:0006629">
    <property type="term" value="P:lipid metabolic process"/>
    <property type="evidence" value="ECO:0007669"/>
    <property type="project" value="InterPro"/>
</dbReference>
<dbReference type="InterPro" id="IPR030395">
    <property type="entry name" value="GP_PDE_dom"/>
</dbReference>
<dbReference type="EC" id="3.1.4.46" evidence="2"/>
<evidence type="ECO:0000313" key="10">
    <source>
        <dbReference type="Proteomes" id="UP000664914"/>
    </source>
</evidence>
<dbReference type="InterPro" id="IPR017946">
    <property type="entry name" value="PLC-like_Pdiesterase_TIM-brl"/>
</dbReference>
<keyword evidence="4" id="KW-0319">Glycerol metabolism</keyword>
<comment type="catalytic activity">
    <reaction evidence="6">
        <text>a sn-glycero-3-phosphodiester + H2O = an alcohol + sn-glycerol 3-phosphate + H(+)</text>
        <dbReference type="Rhea" id="RHEA:12969"/>
        <dbReference type="ChEBI" id="CHEBI:15377"/>
        <dbReference type="ChEBI" id="CHEBI:15378"/>
        <dbReference type="ChEBI" id="CHEBI:30879"/>
        <dbReference type="ChEBI" id="CHEBI:57597"/>
        <dbReference type="ChEBI" id="CHEBI:83408"/>
        <dbReference type="EC" id="3.1.4.46"/>
    </reaction>
</comment>
<evidence type="ECO:0000256" key="2">
    <source>
        <dbReference type="ARBA" id="ARBA00012247"/>
    </source>
</evidence>
<dbReference type="CDD" id="cd08602">
    <property type="entry name" value="GDPD_ScGlpQ1_like"/>
    <property type="match status" value="1"/>
</dbReference>
<organism evidence="9 10">
    <name type="scientific">Rhizorhabdus wittichii</name>
    <dbReference type="NCBI Taxonomy" id="160791"/>
    <lineage>
        <taxon>Bacteria</taxon>
        <taxon>Pseudomonadati</taxon>
        <taxon>Pseudomonadota</taxon>
        <taxon>Alphaproteobacteria</taxon>
        <taxon>Sphingomonadales</taxon>
        <taxon>Sphingomonadaceae</taxon>
        <taxon>Rhizorhabdus</taxon>
    </lineage>
</organism>
<reference evidence="9" key="2">
    <citation type="submission" date="2021-04" db="EMBL/GenBank/DDBJ databases">
        <title>Isolation and genomic analysis of the ibuprofen-degrading bacterium Sphingomonas strain MPO218.</title>
        <authorList>
            <person name="Aulestia M."/>
            <person name="Flores A."/>
            <person name="Mangas E.L."/>
            <person name="Perez-Pulido A.J."/>
            <person name="Santero E."/>
            <person name="Camacho E.M."/>
        </authorList>
    </citation>
    <scope>NUCLEOTIDE SEQUENCE</scope>
    <source>
        <strain evidence="9">MPO218</strain>
    </source>
</reference>
<feature type="signal peptide" evidence="7">
    <location>
        <begin position="1"/>
        <end position="19"/>
    </location>
</feature>
<name>A0A975D680_9SPHN</name>
<evidence type="ECO:0000256" key="1">
    <source>
        <dbReference type="ARBA" id="ARBA00007277"/>
    </source>
</evidence>
<proteinExistence type="inferred from homology"/>
<evidence type="ECO:0000313" key="9">
    <source>
        <dbReference type="EMBL" id="QTH23468.1"/>
    </source>
</evidence>
<dbReference type="RefSeq" id="WP_208633826.1">
    <property type="nucleotide sequence ID" value="NZ_CP059319.1"/>
</dbReference>
<dbReference type="Pfam" id="PF03009">
    <property type="entry name" value="GDPD"/>
    <property type="match status" value="1"/>
</dbReference>
<dbReference type="Gene3D" id="3.20.20.190">
    <property type="entry name" value="Phosphatidylinositol (PI) phosphodiesterase"/>
    <property type="match status" value="1"/>
</dbReference>
<gene>
    <name evidence="9" type="ORF">HRJ34_08210</name>
</gene>
<dbReference type="SUPFAM" id="SSF51695">
    <property type="entry name" value="PLC-like phosphodiesterases"/>
    <property type="match status" value="1"/>
</dbReference>
<dbReference type="GO" id="GO:0042597">
    <property type="term" value="C:periplasmic space"/>
    <property type="evidence" value="ECO:0007669"/>
    <property type="project" value="TreeGrafter"/>
</dbReference>
<evidence type="ECO:0000259" key="8">
    <source>
        <dbReference type="PROSITE" id="PS51704"/>
    </source>
</evidence>
<evidence type="ECO:0000256" key="4">
    <source>
        <dbReference type="ARBA" id="ARBA00022798"/>
    </source>
</evidence>
<sequence>MRRLPAFAMALSIAASVAAQPVIIAHRGASGERPEHTLAAYARAIEQGADFIEPDLVMTKDDVLVIRHENDISDTTDVADRPEFAGRRARKTIDGRAVTGWFTEDFTLAELKTLHARERLPKLRPANLGWRDERIATFDEALALVRSSPRKVGIYPETKHPTYFAAIGKPMEKALVDALARAGFSRADDPVFIQSFEVSNLKALRAMTKLRLVQLIEDEAPPYDQVAAGTGLAVTDMISPKGLKAIAAYADAIGPYKLLIEPRDAAGRAQPPTTLVRDAHAAGLLVHPWTFRSENVFLAAGDRIGADEAAKGDAAAEYARFLGYGVDGLFSDFPGEAVAARGTFLAKTAE</sequence>
<keyword evidence="5" id="KW-0378">Hydrolase</keyword>